<dbReference type="InterPro" id="IPR011055">
    <property type="entry name" value="Dup_hybrid_motif"/>
</dbReference>
<sequence length="355" mass="40105">MLKNLILTVCLFLCLTRVDAQRRKPAGPPAAPHLEELPQRPLDTLPTDDPETKVILYSNNTWSFYRPSLRTLDSLPVYAQHWDTSQVFAYKSIEYADLPPVIDLKIVKDLSEFTPPVVGNVLSKYGPRRRRNHNGVDIPLKVGEPIRAAFDGRVRYAKYNTGGFGNLVIVRHPNGLETWHAHLSKLNVQVNEYVKTGQVIGFSGNTGRSRGPHLHFEMRYCDQTFDPEFIIDFPTGCLKYQTFALEKSFFNIHSRASEILEEEDDDFPLLASAEGDSTTTSTDILARIAEAQNKEKAESQRSTLSQSTAVYHTIRSGDMLGKLAIKYGVSIDQICRLNKISRTTILQLGRKLRIK</sequence>
<dbReference type="InterPro" id="IPR016047">
    <property type="entry name" value="M23ase_b-sheet_dom"/>
</dbReference>
<dbReference type="InterPro" id="IPR036779">
    <property type="entry name" value="LysM_dom_sf"/>
</dbReference>
<dbReference type="Gene3D" id="3.10.350.10">
    <property type="entry name" value="LysM domain"/>
    <property type="match status" value="1"/>
</dbReference>
<dbReference type="Pfam" id="PF01551">
    <property type="entry name" value="Peptidase_M23"/>
    <property type="match status" value="1"/>
</dbReference>
<evidence type="ECO:0000256" key="1">
    <source>
        <dbReference type="SAM" id="MobiDB-lite"/>
    </source>
</evidence>
<dbReference type="PANTHER" id="PTHR21666">
    <property type="entry name" value="PEPTIDASE-RELATED"/>
    <property type="match status" value="1"/>
</dbReference>
<organism evidence="3 4">
    <name type="scientific">Alistipes ihumii AP11</name>
    <dbReference type="NCBI Taxonomy" id="1211813"/>
    <lineage>
        <taxon>Bacteria</taxon>
        <taxon>Pseudomonadati</taxon>
        <taxon>Bacteroidota</taxon>
        <taxon>Bacteroidia</taxon>
        <taxon>Bacteroidales</taxon>
        <taxon>Rikenellaceae</taxon>
        <taxon>Alistipes</taxon>
    </lineage>
</organism>
<dbReference type="InterPro" id="IPR050570">
    <property type="entry name" value="Cell_wall_metabolism_enzyme"/>
</dbReference>
<accession>A0ABY5V0G6</accession>
<dbReference type="SMART" id="SM00257">
    <property type="entry name" value="LysM"/>
    <property type="match status" value="1"/>
</dbReference>
<dbReference type="Proteomes" id="UP001059295">
    <property type="component" value="Chromosome"/>
</dbReference>
<proteinExistence type="predicted"/>
<keyword evidence="4" id="KW-1185">Reference proteome</keyword>
<dbReference type="SUPFAM" id="SSF51261">
    <property type="entry name" value="Duplicated hybrid motif"/>
    <property type="match status" value="1"/>
</dbReference>
<reference evidence="3" key="1">
    <citation type="journal article" date="2022" name="Cell">
        <title>Design, construction, and in vivo augmentation of a complex gut microbiome.</title>
        <authorList>
            <person name="Cheng A.G."/>
            <person name="Ho P.Y."/>
            <person name="Aranda-Diaz A."/>
            <person name="Jain S."/>
            <person name="Yu F.B."/>
            <person name="Meng X."/>
            <person name="Wang M."/>
            <person name="Iakiviak M."/>
            <person name="Nagashima K."/>
            <person name="Zhao A."/>
            <person name="Murugkar P."/>
            <person name="Patil A."/>
            <person name="Atabakhsh K."/>
            <person name="Weakley A."/>
            <person name="Yan J."/>
            <person name="Brumbaugh A.R."/>
            <person name="Higginbottom S."/>
            <person name="Dimas A."/>
            <person name="Shiver A.L."/>
            <person name="Deutschbauer A."/>
            <person name="Neff N."/>
            <person name="Sonnenburg J.L."/>
            <person name="Huang K.C."/>
            <person name="Fischbach M.A."/>
        </authorList>
    </citation>
    <scope>NUCLEOTIDE SEQUENCE</scope>
    <source>
        <strain evidence="3">AP11</strain>
    </source>
</reference>
<dbReference type="RefSeq" id="WP_019244950.1">
    <property type="nucleotide sequence ID" value="NZ_CAPH01000005.1"/>
</dbReference>
<dbReference type="SUPFAM" id="SSF54106">
    <property type="entry name" value="LysM domain"/>
    <property type="match status" value="1"/>
</dbReference>
<dbReference type="GeneID" id="82890537"/>
<dbReference type="EMBL" id="CP102294">
    <property type="protein sequence ID" value="UWN57637.1"/>
    <property type="molecule type" value="Genomic_DNA"/>
</dbReference>
<dbReference type="Gene3D" id="2.70.70.10">
    <property type="entry name" value="Glucose Permease (Domain IIA)"/>
    <property type="match status" value="1"/>
</dbReference>
<dbReference type="PROSITE" id="PS51782">
    <property type="entry name" value="LYSM"/>
    <property type="match status" value="1"/>
</dbReference>
<feature type="domain" description="LysM" evidence="2">
    <location>
        <begin position="310"/>
        <end position="354"/>
    </location>
</feature>
<protein>
    <submittedName>
        <fullName evidence="3">M23 family metallopeptidase</fullName>
    </submittedName>
</protein>
<dbReference type="InterPro" id="IPR018392">
    <property type="entry name" value="LysM"/>
</dbReference>
<evidence type="ECO:0000313" key="3">
    <source>
        <dbReference type="EMBL" id="UWN57637.1"/>
    </source>
</evidence>
<dbReference type="CDD" id="cd00118">
    <property type="entry name" value="LysM"/>
    <property type="match status" value="1"/>
</dbReference>
<evidence type="ECO:0000313" key="4">
    <source>
        <dbReference type="Proteomes" id="UP001059295"/>
    </source>
</evidence>
<dbReference type="CDD" id="cd12797">
    <property type="entry name" value="M23_peptidase"/>
    <property type="match status" value="1"/>
</dbReference>
<dbReference type="Pfam" id="PF01476">
    <property type="entry name" value="LysM"/>
    <property type="match status" value="1"/>
</dbReference>
<name>A0ABY5V0G6_9BACT</name>
<gene>
    <name evidence="3" type="ORF">NQ491_02345</name>
</gene>
<feature type="region of interest" description="Disordered" evidence="1">
    <location>
        <begin position="23"/>
        <end position="49"/>
    </location>
</feature>
<evidence type="ECO:0000259" key="2">
    <source>
        <dbReference type="PROSITE" id="PS51782"/>
    </source>
</evidence>
<dbReference type="PANTHER" id="PTHR21666:SF270">
    <property type="entry name" value="MUREIN HYDROLASE ACTIVATOR ENVC"/>
    <property type="match status" value="1"/>
</dbReference>